<protein>
    <submittedName>
        <fullName evidence="8">Mavicyanin</fullName>
    </submittedName>
</protein>
<dbReference type="InParanoid" id="A0A7J7CEF0"/>
<dbReference type="Pfam" id="PF02298">
    <property type="entry name" value="Cu_bind_like"/>
    <property type="match status" value="1"/>
</dbReference>
<dbReference type="CDD" id="cd04216">
    <property type="entry name" value="Phytocyanin"/>
    <property type="match status" value="1"/>
</dbReference>
<name>A0A7J7CEF0_TRIWF</name>
<evidence type="ECO:0000256" key="5">
    <source>
        <dbReference type="ARBA" id="ARBA00023180"/>
    </source>
</evidence>
<accession>A0A7J7CEF0</accession>
<dbReference type="Gene3D" id="2.60.40.420">
    <property type="entry name" value="Cupredoxins - blue copper proteins"/>
    <property type="match status" value="1"/>
</dbReference>
<evidence type="ECO:0000256" key="3">
    <source>
        <dbReference type="ARBA" id="ARBA00022982"/>
    </source>
</evidence>
<sequence length="190" mass="20270">MALFGDSLGSVYNVGDSTGWSSLGSFDYNGWAASMNMQVGDSIVFTYNPQLHNVMQVDKDDYVKCSTTHPKATFTTGNDGFIFNTPGTFFFICGFPGHCSSGLKMAIKVTNSAPQTNTSPPPPPPQQPKTPTLSPPPPSPSTFQGPPECPPGGAGGYQYPPGFTFYHPNAAAQLHPYKFTLLLLGLALLK</sequence>
<dbReference type="SUPFAM" id="SSF49503">
    <property type="entry name" value="Cupredoxins"/>
    <property type="match status" value="1"/>
</dbReference>
<dbReference type="InterPro" id="IPR008972">
    <property type="entry name" value="Cupredoxin"/>
</dbReference>
<keyword evidence="4" id="KW-0186">Copper</keyword>
<dbReference type="PANTHER" id="PTHR33021:SF179">
    <property type="entry name" value="OS09G0541100 PROTEIN"/>
    <property type="match status" value="1"/>
</dbReference>
<proteinExistence type="predicted"/>
<evidence type="ECO:0000256" key="6">
    <source>
        <dbReference type="SAM" id="MobiDB-lite"/>
    </source>
</evidence>
<dbReference type="Proteomes" id="UP000593562">
    <property type="component" value="Unassembled WGS sequence"/>
</dbReference>
<evidence type="ECO:0000256" key="2">
    <source>
        <dbReference type="ARBA" id="ARBA00022723"/>
    </source>
</evidence>
<keyword evidence="9" id="KW-1185">Reference proteome</keyword>
<dbReference type="InterPro" id="IPR003245">
    <property type="entry name" value="Phytocyanin_dom"/>
</dbReference>
<keyword evidence="3" id="KW-0249">Electron transport</keyword>
<feature type="region of interest" description="Disordered" evidence="6">
    <location>
        <begin position="112"/>
        <end position="154"/>
    </location>
</feature>
<dbReference type="InterPro" id="IPR039391">
    <property type="entry name" value="Phytocyanin-like"/>
</dbReference>
<evidence type="ECO:0000256" key="1">
    <source>
        <dbReference type="ARBA" id="ARBA00022448"/>
    </source>
</evidence>
<feature type="domain" description="Phytocyanin" evidence="7">
    <location>
        <begin position="10"/>
        <end position="111"/>
    </location>
</feature>
<dbReference type="GO" id="GO:0046872">
    <property type="term" value="F:metal ion binding"/>
    <property type="evidence" value="ECO:0007669"/>
    <property type="project" value="UniProtKB-KW"/>
</dbReference>
<feature type="compositionally biased region" description="Pro residues" evidence="6">
    <location>
        <begin position="119"/>
        <end position="140"/>
    </location>
</feature>
<dbReference type="PROSITE" id="PS51485">
    <property type="entry name" value="PHYTOCYANIN"/>
    <property type="match status" value="1"/>
</dbReference>
<reference evidence="8 9" key="1">
    <citation type="journal article" date="2020" name="Nat. Commun.">
        <title>Genome of Tripterygium wilfordii and identification of cytochrome P450 involved in triptolide biosynthesis.</title>
        <authorList>
            <person name="Tu L."/>
            <person name="Su P."/>
            <person name="Zhang Z."/>
            <person name="Gao L."/>
            <person name="Wang J."/>
            <person name="Hu T."/>
            <person name="Zhou J."/>
            <person name="Zhang Y."/>
            <person name="Zhao Y."/>
            <person name="Liu Y."/>
            <person name="Song Y."/>
            <person name="Tong Y."/>
            <person name="Lu Y."/>
            <person name="Yang J."/>
            <person name="Xu C."/>
            <person name="Jia M."/>
            <person name="Peters R.J."/>
            <person name="Huang L."/>
            <person name="Gao W."/>
        </authorList>
    </citation>
    <scope>NUCLEOTIDE SEQUENCE [LARGE SCALE GENOMIC DNA]</scope>
    <source>
        <strain evidence="9">cv. XIE 37</strain>
        <tissue evidence="8">Leaf</tissue>
    </source>
</reference>
<comment type="caution">
    <text evidence="8">The sequence shown here is derived from an EMBL/GenBank/DDBJ whole genome shotgun (WGS) entry which is preliminary data.</text>
</comment>
<dbReference type="FunFam" id="2.60.40.420:FF:000003">
    <property type="entry name" value="Blue copper"/>
    <property type="match status" value="1"/>
</dbReference>
<evidence type="ECO:0000313" key="9">
    <source>
        <dbReference type="Proteomes" id="UP000593562"/>
    </source>
</evidence>
<dbReference type="OrthoDB" id="1933492at2759"/>
<keyword evidence="5" id="KW-0325">Glycoprotein</keyword>
<dbReference type="AlphaFoldDB" id="A0A7J7CEF0"/>
<dbReference type="GO" id="GO:0005886">
    <property type="term" value="C:plasma membrane"/>
    <property type="evidence" value="ECO:0007669"/>
    <property type="project" value="TreeGrafter"/>
</dbReference>
<keyword evidence="1" id="KW-0813">Transport</keyword>
<keyword evidence="2" id="KW-0479">Metal-binding</keyword>
<organism evidence="8 9">
    <name type="scientific">Tripterygium wilfordii</name>
    <name type="common">Thunder God vine</name>
    <dbReference type="NCBI Taxonomy" id="458696"/>
    <lineage>
        <taxon>Eukaryota</taxon>
        <taxon>Viridiplantae</taxon>
        <taxon>Streptophyta</taxon>
        <taxon>Embryophyta</taxon>
        <taxon>Tracheophyta</taxon>
        <taxon>Spermatophyta</taxon>
        <taxon>Magnoliopsida</taxon>
        <taxon>eudicotyledons</taxon>
        <taxon>Gunneridae</taxon>
        <taxon>Pentapetalae</taxon>
        <taxon>rosids</taxon>
        <taxon>fabids</taxon>
        <taxon>Celastrales</taxon>
        <taxon>Celastraceae</taxon>
        <taxon>Tripterygium</taxon>
    </lineage>
</organism>
<dbReference type="EMBL" id="JAAARO010000017">
    <property type="protein sequence ID" value="KAF5732518.1"/>
    <property type="molecule type" value="Genomic_DNA"/>
</dbReference>
<gene>
    <name evidence="8" type="ORF">HS088_TW17G00045</name>
</gene>
<evidence type="ECO:0000259" key="7">
    <source>
        <dbReference type="PROSITE" id="PS51485"/>
    </source>
</evidence>
<dbReference type="PANTHER" id="PTHR33021">
    <property type="entry name" value="BLUE COPPER PROTEIN"/>
    <property type="match status" value="1"/>
</dbReference>
<evidence type="ECO:0000256" key="4">
    <source>
        <dbReference type="ARBA" id="ARBA00023008"/>
    </source>
</evidence>
<dbReference type="GO" id="GO:0009055">
    <property type="term" value="F:electron transfer activity"/>
    <property type="evidence" value="ECO:0007669"/>
    <property type="project" value="InterPro"/>
</dbReference>
<evidence type="ECO:0000313" key="8">
    <source>
        <dbReference type="EMBL" id="KAF5732518.1"/>
    </source>
</evidence>